<organism evidence="1 2">
    <name type="scientific">Devosia epidermidihirudinis</name>
    <dbReference type="NCBI Taxonomy" id="1293439"/>
    <lineage>
        <taxon>Bacteria</taxon>
        <taxon>Pseudomonadati</taxon>
        <taxon>Pseudomonadota</taxon>
        <taxon>Alphaproteobacteria</taxon>
        <taxon>Hyphomicrobiales</taxon>
        <taxon>Devosiaceae</taxon>
        <taxon>Devosia</taxon>
    </lineage>
</organism>
<dbReference type="AlphaFoldDB" id="A0A0F5Q6I5"/>
<comment type="caution">
    <text evidence="1">The sequence shown here is derived from an EMBL/GenBank/DDBJ whole genome shotgun (WGS) entry which is preliminary data.</text>
</comment>
<evidence type="ECO:0000313" key="2">
    <source>
        <dbReference type="Proteomes" id="UP000033411"/>
    </source>
</evidence>
<reference evidence="1 2" key="1">
    <citation type="submission" date="2015-03" db="EMBL/GenBank/DDBJ databases">
        <authorList>
            <person name="Lepp D."/>
            <person name="Hassan Y.I."/>
            <person name="Li X.-Z."/>
            <person name="Zhou T."/>
        </authorList>
    </citation>
    <scope>NUCLEOTIDE SEQUENCE [LARGE SCALE GENOMIC DNA]</scope>
    <source>
        <strain evidence="1 2">E84</strain>
    </source>
</reference>
<name>A0A0F5Q6I5_9HYPH</name>
<accession>A0A0F5Q6I5</accession>
<sequence length="106" mass="12241">MKRRSSSWKLSSGLDDTEALDTHVGSLLRQLRPRRDGLLKASSIAKLQIVCVGYYFQNFSWELCLDHQQLASALNVGFWFDTYSLNDHHEEMVALREQLGLRTKLE</sequence>
<gene>
    <name evidence="1" type="ORF">WH87_14190</name>
</gene>
<dbReference type="Pfam" id="PF14106">
    <property type="entry name" value="DUF4279"/>
    <property type="match status" value="1"/>
</dbReference>
<proteinExistence type="predicted"/>
<protein>
    <submittedName>
        <fullName evidence="1">Uncharacterized protein</fullName>
    </submittedName>
</protein>
<dbReference type="InterPro" id="IPR025459">
    <property type="entry name" value="DUF4279"/>
</dbReference>
<dbReference type="Proteomes" id="UP000033411">
    <property type="component" value="Unassembled WGS sequence"/>
</dbReference>
<dbReference type="PATRIC" id="fig|1293439.3.peg.2576"/>
<keyword evidence="2" id="KW-1185">Reference proteome</keyword>
<dbReference type="EMBL" id="LANJ01000022">
    <property type="protein sequence ID" value="KKC36532.1"/>
    <property type="molecule type" value="Genomic_DNA"/>
</dbReference>
<evidence type="ECO:0000313" key="1">
    <source>
        <dbReference type="EMBL" id="KKC36532.1"/>
    </source>
</evidence>